<dbReference type="Pfam" id="PF12937">
    <property type="entry name" value="F-box-like"/>
    <property type="match status" value="1"/>
</dbReference>
<accession>A0AAV1KGR7</accession>
<dbReference type="GO" id="GO:1903599">
    <property type="term" value="P:positive regulation of autophagy of mitochondrion"/>
    <property type="evidence" value="ECO:0007669"/>
    <property type="project" value="TreeGrafter"/>
</dbReference>
<organism evidence="2 3">
    <name type="scientific">Parnassius mnemosyne</name>
    <name type="common">clouded apollo</name>
    <dbReference type="NCBI Taxonomy" id="213953"/>
    <lineage>
        <taxon>Eukaryota</taxon>
        <taxon>Metazoa</taxon>
        <taxon>Ecdysozoa</taxon>
        <taxon>Arthropoda</taxon>
        <taxon>Hexapoda</taxon>
        <taxon>Insecta</taxon>
        <taxon>Pterygota</taxon>
        <taxon>Neoptera</taxon>
        <taxon>Endopterygota</taxon>
        <taxon>Lepidoptera</taxon>
        <taxon>Glossata</taxon>
        <taxon>Ditrysia</taxon>
        <taxon>Papilionoidea</taxon>
        <taxon>Papilionidae</taxon>
        <taxon>Parnassiinae</taxon>
        <taxon>Parnassini</taxon>
        <taxon>Parnassius</taxon>
        <taxon>Driopa</taxon>
    </lineage>
</organism>
<proteinExistence type="predicted"/>
<dbReference type="Gene3D" id="1.20.1280.50">
    <property type="match status" value="1"/>
</dbReference>
<dbReference type="InterPro" id="IPR001810">
    <property type="entry name" value="F-box_dom"/>
</dbReference>
<feature type="domain" description="F-box" evidence="1">
    <location>
        <begin position="174"/>
        <end position="221"/>
    </location>
</feature>
<dbReference type="Gene3D" id="3.40.1000.30">
    <property type="match status" value="1"/>
</dbReference>
<dbReference type="AlphaFoldDB" id="A0AAV1KGR7"/>
<dbReference type="SUPFAM" id="SSF81383">
    <property type="entry name" value="F-box domain"/>
    <property type="match status" value="1"/>
</dbReference>
<evidence type="ECO:0000259" key="1">
    <source>
        <dbReference type="PROSITE" id="PS50181"/>
    </source>
</evidence>
<dbReference type="Proteomes" id="UP001314205">
    <property type="component" value="Unassembled WGS sequence"/>
</dbReference>
<reference evidence="2 3" key="1">
    <citation type="submission" date="2023-11" db="EMBL/GenBank/DDBJ databases">
        <authorList>
            <person name="Hedman E."/>
            <person name="Englund M."/>
            <person name="Stromberg M."/>
            <person name="Nyberg Akerstrom W."/>
            <person name="Nylinder S."/>
            <person name="Jareborg N."/>
            <person name="Kallberg Y."/>
            <person name="Kronander E."/>
        </authorList>
    </citation>
    <scope>NUCLEOTIDE SEQUENCE [LARGE SCALE GENOMIC DNA]</scope>
</reference>
<dbReference type="EMBL" id="CAVLGL010000035">
    <property type="protein sequence ID" value="CAK1582000.1"/>
    <property type="molecule type" value="Genomic_DNA"/>
</dbReference>
<dbReference type="PROSITE" id="PS50181">
    <property type="entry name" value="FBOX"/>
    <property type="match status" value="1"/>
</dbReference>
<dbReference type="InterPro" id="IPR047118">
    <property type="entry name" value="Fbxo7"/>
</dbReference>
<dbReference type="GO" id="GO:0019901">
    <property type="term" value="F:protein kinase binding"/>
    <property type="evidence" value="ECO:0007669"/>
    <property type="project" value="InterPro"/>
</dbReference>
<dbReference type="PANTHER" id="PTHR15537:SF2">
    <property type="entry name" value="F-BOX ONLY PROTEIN 7"/>
    <property type="match status" value="1"/>
</dbReference>
<name>A0AAV1KGR7_9NEOP</name>
<gene>
    <name evidence="2" type="ORF">PARMNEM_LOCUS3592</name>
</gene>
<comment type="caution">
    <text evidence="2">The sequence shown here is derived from an EMBL/GenBank/DDBJ whole genome shotgun (WGS) entry which is preliminary data.</text>
</comment>
<dbReference type="PANTHER" id="PTHR15537">
    <property type="entry name" value="F-BOX ONLY PROTEIN 7"/>
    <property type="match status" value="1"/>
</dbReference>
<evidence type="ECO:0000313" key="3">
    <source>
        <dbReference type="Proteomes" id="UP001314205"/>
    </source>
</evidence>
<keyword evidence="3" id="KW-1185">Reference proteome</keyword>
<protein>
    <recommendedName>
        <fullName evidence="1">F-box domain-containing protein</fullName>
    </recommendedName>
</protein>
<dbReference type="InterPro" id="IPR036047">
    <property type="entry name" value="F-box-like_dom_sf"/>
</dbReference>
<evidence type="ECO:0000313" key="2">
    <source>
        <dbReference type="EMBL" id="CAK1582000.1"/>
    </source>
</evidence>
<sequence length="278" mass="31813">MPISIEDSTTEKISPILDIISRQLLSSNKSIEIVQKDLFYVLIIVLMLENGFLPLVNNSEVLDDVNSYNIDHFMTGKLQSGMYEIKFVMSGFHDLSFKLLISPLGALMIVNLIFNDINVETYSVCLPVSRYIVSPQATTIPMIFRELKHLSTTFKNNVLSPVKSKILNYYGYPSASLVGLPDEIILYNLLLYLPVADIISLSKTCKRLKAVVGTESLWREIFKRDFKNITPLVTSDWKSSYKKAYLVEQDNIFRHTSSIRSMSNYHPLYIYNPLYDVI</sequence>